<proteinExistence type="predicted"/>
<dbReference type="GO" id="GO:1904680">
    <property type="term" value="F:peptide transmembrane transporter activity"/>
    <property type="evidence" value="ECO:0007669"/>
    <property type="project" value="TreeGrafter"/>
</dbReference>
<evidence type="ECO:0000313" key="4">
    <source>
        <dbReference type="EMBL" id="QSX94837.1"/>
    </source>
</evidence>
<dbReference type="AlphaFoldDB" id="A0AAJ4MPS0"/>
<dbReference type="Proteomes" id="UP000662821">
    <property type="component" value="Chromosome"/>
</dbReference>
<dbReference type="RefSeq" id="WP_151096319.1">
    <property type="nucleotide sequence ID" value="NZ_CP071520.1"/>
</dbReference>
<dbReference type="Pfam" id="PF00496">
    <property type="entry name" value="SBP_bac_5"/>
    <property type="match status" value="1"/>
</dbReference>
<dbReference type="GO" id="GO:0030288">
    <property type="term" value="C:outer membrane-bounded periplasmic space"/>
    <property type="evidence" value="ECO:0007669"/>
    <property type="project" value="UniProtKB-ARBA"/>
</dbReference>
<organism evidence="4 5">
    <name type="scientific">Janthinobacterium lividum</name>
    <dbReference type="NCBI Taxonomy" id="29581"/>
    <lineage>
        <taxon>Bacteria</taxon>
        <taxon>Pseudomonadati</taxon>
        <taxon>Pseudomonadota</taxon>
        <taxon>Betaproteobacteria</taxon>
        <taxon>Burkholderiales</taxon>
        <taxon>Oxalobacteraceae</taxon>
        <taxon>Janthinobacterium</taxon>
    </lineage>
</organism>
<dbReference type="GO" id="GO:0015833">
    <property type="term" value="P:peptide transport"/>
    <property type="evidence" value="ECO:0007669"/>
    <property type="project" value="TreeGrafter"/>
</dbReference>
<dbReference type="Gene3D" id="3.10.105.10">
    <property type="entry name" value="Dipeptide-binding Protein, Domain 3"/>
    <property type="match status" value="1"/>
</dbReference>
<dbReference type="InterPro" id="IPR030678">
    <property type="entry name" value="Peptide/Ni-bd"/>
</dbReference>
<dbReference type="InterPro" id="IPR000914">
    <property type="entry name" value="SBP_5_dom"/>
</dbReference>
<keyword evidence="1 2" id="KW-0732">Signal</keyword>
<name>A0AAJ4MPS0_9BURK</name>
<reference evidence="4 5" key="1">
    <citation type="submission" date="2021-03" db="EMBL/GenBank/DDBJ databases">
        <title>Draft genome sequence of Janthinobacterium sp. strain PLB02 isolated from infected primmorphs (Lubomirskia baicalensis).</title>
        <authorList>
            <person name="Chernogor L.I."/>
            <person name="Belikov S.I."/>
            <person name="Petrushin I.S."/>
        </authorList>
    </citation>
    <scope>NUCLEOTIDE SEQUENCE [LARGE SCALE GENOMIC DNA]</scope>
    <source>
        <strain evidence="4 5">PLB02</strain>
    </source>
</reference>
<feature type="domain" description="Solute-binding protein family 5" evidence="3">
    <location>
        <begin position="79"/>
        <end position="438"/>
    </location>
</feature>
<feature type="chain" id="PRO_5042486342" description="Solute-binding protein family 5 domain-containing protein" evidence="2">
    <location>
        <begin position="20"/>
        <end position="521"/>
    </location>
</feature>
<dbReference type="SUPFAM" id="SSF53850">
    <property type="entry name" value="Periplasmic binding protein-like II"/>
    <property type="match status" value="1"/>
</dbReference>
<gene>
    <name evidence="4" type="ORF">J3P46_19235</name>
</gene>
<protein>
    <recommendedName>
        <fullName evidence="3">Solute-binding protein family 5 domain-containing protein</fullName>
    </recommendedName>
</protein>
<dbReference type="GO" id="GO:0043190">
    <property type="term" value="C:ATP-binding cassette (ABC) transporter complex"/>
    <property type="evidence" value="ECO:0007669"/>
    <property type="project" value="InterPro"/>
</dbReference>
<dbReference type="PANTHER" id="PTHR30290:SF64">
    <property type="entry name" value="ABC TRANSPORTER PERIPLASMIC BINDING PROTEIN"/>
    <property type="match status" value="1"/>
</dbReference>
<dbReference type="Gene3D" id="3.40.190.10">
    <property type="entry name" value="Periplasmic binding protein-like II"/>
    <property type="match status" value="1"/>
</dbReference>
<evidence type="ECO:0000313" key="5">
    <source>
        <dbReference type="Proteomes" id="UP000662821"/>
    </source>
</evidence>
<dbReference type="EMBL" id="CP071520">
    <property type="protein sequence ID" value="QSX94837.1"/>
    <property type="molecule type" value="Genomic_DNA"/>
</dbReference>
<evidence type="ECO:0000256" key="1">
    <source>
        <dbReference type="ARBA" id="ARBA00022729"/>
    </source>
</evidence>
<dbReference type="PROSITE" id="PS51257">
    <property type="entry name" value="PROKAR_LIPOPROTEIN"/>
    <property type="match status" value="1"/>
</dbReference>
<dbReference type="PANTHER" id="PTHR30290">
    <property type="entry name" value="PERIPLASMIC BINDING COMPONENT OF ABC TRANSPORTER"/>
    <property type="match status" value="1"/>
</dbReference>
<evidence type="ECO:0000259" key="3">
    <source>
        <dbReference type="Pfam" id="PF00496"/>
    </source>
</evidence>
<evidence type="ECO:0000256" key="2">
    <source>
        <dbReference type="SAM" id="SignalP"/>
    </source>
</evidence>
<dbReference type="InterPro" id="IPR039424">
    <property type="entry name" value="SBP_5"/>
</dbReference>
<dbReference type="PIRSF" id="PIRSF002741">
    <property type="entry name" value="MppA"/>
    <property type="match status" value="1"/>
</dbReference>
<accession>A0AAJ4MPS0</accession>
<feature type="signal peptide" evidence="2">
    <location>
        <begin position="1"/>
        <end position="19"/>
    </location>
</feature>
<dbReference type="Gene3D" id="3.90.76.10">
    <property type="entry name" value="Dipeptide-binding Protein, Domain 1"/>
    <property type="match status" value="1"/>
</dbReference>
<sequence>MPRLRLLFPLLLAGWLACAGASASTQQPSPAPRIERCTIADEQGDFGLPTPYTHASGGMGYTLTSLIFDTLVWRDASGKLVPGLASAWRESADHRTIDFTLRSDARWHDGKSVTAADVVFTFAYLRQHPHPLFDLGAIDGVDDLGKGRVRVRLKRVYAPFVAQLAGSVPILPQHVYARLDDPQHVKQADIVGSGPYRLGAYDKAAGRYLFTANEAYYLGPPRVRSLLFLRMQPSLAVGALKRGQVDMIRSLPAPLAAEVTRFATVVSAPSGHPVRLRFNHARPPFDDKRLRQAIARGIDRQELLRVVENGQGEVSAGRFVRGSIWQSGAPFDAYAYDPAAARRMLAELGYRAAPDGRLRDSGGKPWVLELAATRSLARPASQLAGQLEKLGMEVNVRIMDGGILGARMVAADFDLALVSQGSNGDPESMLRQTAGNGAFSDAFRRADLLELLQQQVGTVDVAKRRALLDRAQAIYAEELPAFFLYSPQWITAANARLRPWFTPGGIAVGISLPLNKLMFVQ</sequence>